<evidence type="ECO:0000256" key="4">
    <source>
        <dbReference type="ARBA" id="ARBA00022759"/>
    </source>
</evidence>
<dbReference type="InterPro" id="IPR024079">
    <property type="entry name" value="MetalloPept_cat_dom_sf"/>
</dbReference>
<dbReference type="GO" id="GO:0003964">
    <property type="term" value="F:RNA-directed DNA polymerase activity"/>
    <property type="evidence" value="ECO:0007669"/>
    <property type="project" value="UniProtKB-KW"/>
</dbReference>
<comment type="caution">
    <text evidence="7">Lacks conserved residue(s) required for the propagation of feature annotation.</text>
</comment>
<feature type="domain" description="Peptidase M12B" evidence="8">
    <location>
        <begin position="398"/>
        <end position="461"/>
    </location>
</feature>
<dbReference type="InterPro" id="IPR043502">
    <property type="entry name" value="DNA/RNA_pol_sf"/>
</dbReference>
<reference evidence="9" key="1">
    <citation type="submission" date="2023-07" db="EMBL/GenBank/DDBJ databases">
        <title>Chromosome-level genome assembly of Artemia franciscana.</title>
        <authorList>
            <person name="Jo E."/>
        </authorList>
    </citation>
    <scope>NUCLEOTIDE SEQUENCE</scope>
    <source>
        <tissue evidence="9">Whole body</tissue>
    </source>
</reference>
<dbReference type="AlphaFoldDB" id="A0AA88KZ31"/>
<evidence type="ECO:0000256" key="6">
    <source>
        <dbReference type="ARBA" id="ARBA00023268"/>
    </source>
</evidence>
<dbReference type="SUPFAM" id="SSF56672">
    <property type="entry name" value="DNA/RNA polymerases"/>
    <property type="match status" value="1"/>
</dbReference>
<dbReference type="EC" id="2.7.7.49" evidence="1"/>
<dbReference type="FunFam" id="3.30.70.270:FF:000020">
    <property type="entry name" value="Transposon Tf2-6 polyprotein-like Protein"/>
    <property type="match status" value="1"/>
</dbReference>
<dbReference type="Gene3D" id="3.30.70.270">
    <property type="match status" value="2"/>
</dbReference>
<name>A0AA88KZ31_ARTSF</name>
<evidence type="ECO:0000313" key="9">
    <source>
        <dbReference type="EMBL" id="KAK2701595.1"/>
    </source>
</evidence>
<protein>
    <recommendedName>
        <fullName evidence="1">RNA-directed DNA polymerase</fullName>
        <ecNumber evidence="1">2.7.7.49</ecNumber>
    </recommendedName>
</protein>
<evidence type="ECO:0000256" key="2">
    <source>
        <dbReference type="ARBA" id="ARBA00022695"/>
    </source>
</evidence>
<proteinExistence type="predicted"/>
<keyword evidence="2" id="KW-0548">Nucleotidyltransferase</keyword>
<keyword evidence="10" id="KW-1185">Reference proteome</keyword>
<keyword evidence="7" id="KW-0479">Metal-binding</keyword>
<evidence type="ECO:0000256" key="1">
    <source>
        <dbReference type="ARBA" id="ARBA00012493"/>
    </source>
</evidence>
<organism evidence="9 10">
    <name type="scientific">Artemia franciscana</name>
    <name type="common">Brine shrimp</name>
    <name type="synonym">Artemia sanfranciscana</name>
    <dbReference type="NCBI Taxonomy" id="6661"/>
    <lineage>
        <taxon>Eukaryota</taxon>
        <taxon>Metazoa</taxon>
        <taxon>Ecdysozoa</taxon>
        <taxon>Arthropoda</taxon>
        <taxon>Crustacea</taxon>
        <taxon>Branchiopoda</taxon>
        <taxon>Anostraca</taxon>
        <taxon>Artemiidae</taxon>
        <taxon>Artemia</taxon>
    </lineage>
</organism>
<dbReference type="InterPro" id="IPR041577">
    <property type="entry name" value="RT_RNaseH_2"/>
</dbReference>
<evidence type="ECO:0000256" key="7">
    <source>
        <dbReference type="PROSITE-ProRule" id="PRU00276"/>
    </source>
</evidence>
<dbReference type="InterPro" id="IPR043128">
    <property type="entry name" value="Rev_trsase/Diguanyl_cyclase"/>
</dbReference>
<dbReference type="GO" id="GO:0046872">
    <property type="term" value="F:metal ion binding"/>
    <property type="evidence" value="ECO:0007669"/>
    <property type="project" value="UniProtKB-KW"/>
</dbReference>
<evidence type="ECO:0000313" key="10">
    <source>
        <dbReference type="Proteomes" id="UP001187531"/>
    </source>
</evidence>
<dbReference type="FunFam" id="3.10.20.370:FF:000001">
    <property type="entry name" value="Retrovirus-related Pol polyprotein from transposon 17.6-like protein"/>
    <property type="match status" value="1"/>
</dbReference>
<feature type="binding site" evidence="7">
    <location>
        <position position="431"/>
    </location>
    <ligand>
        <name>Zn(2+)</name>
        <dbReference type="ChEBI" id="CHEBI:29105"/>
        <note>catalytic</note>
    </ligand>
</feature>
<dbReference type="PROSITE" id="PS50215">
    <property type="entry name" value="ADAM_MEPRO"/>
    <property type="match status" value="1"/>
</dbReference>
<keyword evidence="3" id="KW-0540">Nuclease</keyword>
<dbReference type="PANTHER" id="PTHR37984:SF5">
    <property type="entry name" value="PROTEIN NYNRIN-LIKE"/>
    <property type="match status" value="1"/>
</dbReference>
<dbReference type="Pfam" id="PF17919">
    <property type="entry name" value="RT_RNaseH_2"/>
    <property type="match status" value="1"/>
</dbReference>
<dbReference type="InterPro" id="IPR050951">
    <property type="entry name" value="Retrovirus_Pol_polyprotein"/>
</dbReference>
<evidence type="ECO:0000256" key="3">
    <source>
        <dbReference type="ARBA" id="ARBA00022722"/>
    </source>
</evidence>
<dbReference type="GO" id="GO:0006508">
    <property type="term" value="P:proteolysis"/>
    <property type="evidence" value="ECO:0007669"/>
    <property type="project" value="InterPro"/>
</dbReference>
<feature type="binding site" evidence="7">
    <location>
        <position position="441"/>
    </location>
    <ligand>
        <name>Zn(2+)</name>
        <dbReference type="ChEBI" id="CHEBI:29105"/>
        <note>catalytic</note>
    </ligand>
</feature>
<dbReference type="SUPFAM" id="SSF55486">
    <property type="entry name" value="Metalloproteases ('zincins'), catalytic domain"/>
    <property type="match status" value="1"/>
</dbReference>
<keyword evidence="2" id="KW-0808">Transferase</keyword>
<dbReference type="EMBL" id="JAVRJZ010003397">
    <property type="protein sequence ID" value="KAK2701595.1"/>
    <property type="molecule type" value="Genomic_DNA"/>
</dbReference>
<sequence>MPVRYMNARKIAEDVEQYFCQVGVPEEILTDQDRNLDSLLWITQETGIALSPTSCSLIEKHLKPRPCLVLLSFFMGGGQEVHWTSSRSIGKTPETLPLQPYLHMSSCPCENDFGRSSVVRHHIDTGNAHPLCRKPYRVPHSRQQAIEEEVKRILDLGIIPPSSSPWCPPVAVVAKPDGSIHFCLDSRVLDWVPNCEDHKLYLKEDLGRLAADRLHIHPDKCKFGLDEVHYLGHKVGNGKITPLESRVEALKNFPEPTTKWEVRSFFGIAVYYQNFIHDFSSVASPLTEFLQERNTRLFTLSQKQRVAFETLKTALTTAPILSSADFAKDFVLQKDASNTGTGAVLTQHNGEKHPIAYKSRKLSPVEQCYLTMEREALALKWGMESFRGIEFGSELGVVLGRAYTGTICGEDSTSVMSYNDNIPKLAWTIAHEMGHSFGMRHDDSTCYCRPGQICIMATHFS</sequence>
<dbReference type="Pfam" id="PF01421">
    <property type="entry name" value="Reprolysin"/>
    <property type="match status" value="1"/>
</dbReference>
<keyword evidence="4" id="KW-0255">Endonuclease</keyword>
<gene>
    <name evidence="9" type="ORF">QYM36_019765</name>
</gene>
<dbReference type="Gene3D" id="3.10.10.10">
    <property type="entry name" value="HIV Type 1 Reverse Transcriptase, subunit A, domain 1"/>
    <property type="match status" value="1"/>
</dbReference>
<keyword evidence="7" id="KW-0862">Zinc</keyword>
<dbReference type="Gene3D" id="3.40.390.10">
    <property type="entry name" value="Collagenase (Catalytic Domain)"/>
    <property type="match status" value="1"/>
</dbReference>
<feature type="active site" evidence="7">
    <location>
        <position position="432"/>
    </location>
</feature>
<keyword evidence="6" id="KW-0511">Multifunctional enzyme</keyword>
<evidence type="ECO:0000259" key="8">
    <source>
        <dbReference type="PROSITE" id="PS50215"/>
    </source>
</evidence>
<dbReference type="Proteomes" id="UP001187531">
    <property type="component" value="Unassembled WGS sequence"/>
</dbReference>
<keyword evidence="4" id="KW-0378">Hydrolase</keyword>
<dbReference type="PANTHER" id="PTHR37984">
    <property type="entry name" value="PROTEIN CBG26694"/>
    <property type="match status" value="1"/>
</dbReference>
<feature type="binding site" evidence="7">
    <location>
        <position position="435"/>
    </location>
    <ligand>
        <name>Zn(2+)</name>
        <dbReference type="ChEBI" id="CHEBI:29105"/>
        <note>catalytic</note>
    </ligand>
</feature>
<dbReference type="InterPro" id="IPR001590">
    <property type="entry name" value="Peptidase_M12B"/>
</dbReference>
<feature type="non-terminal residue" evidence="9">
    <location>
        <position position="1"/>
    </location>
</feature>
<comment type="caution">
    <text evidence="9">The sequence shown here is derived from an EMBL/GenBank/DDBJ whole genome shotgun (WGS) entry which is preliminary data.</text>
</comment>
<keyword evidence="5" id="KW-0695">RNA-directed DNA polymerase</keyword>
<accession>A0AA88KZ31</accession>
<dbReference type="GO" id="GO:0004222">
    <property type="term" value="F:metalloendopeptidase activity"/>
    <property type="evidence" value="ECO:0007669"/>
    <property type="project" value="InterPro"/>
</dbReference>
<dbReference type="GO" id="GO:0004519">
    <property type="term" value="F:endonuclease activity"/>
    <property type="evidence" value="ECO:0007669"/>
    <property type="project" value="UniProtKB-KW"/>
</dbReference>
<evidence type="ECO:0000256" key="5">
    <source>
        <dbReference type="ARBA" id="ARBA00022918"/>
    </source>
</evidence>